<dbReference type="EMBL" id="VUJU01002968">
    <property type="protein sequence ID" value="KAF0759521.1"/>
    <property type="molecule type" value="Genomic_DNA"/>
</dbReference>
<gene>
    <name evidence="1" type="ORF">FWK35_00011138</name>
</gene>
<reference evidence="1 2" key="1">
    <citation type="submission" date="2019-08" db="EMBL/GenBank/DDBJ databases">
        <title>Whole genome of Aphis craccivora.</title>
        <authorList>
            <person name="Voronova N.V."/>
            <person name="Shulinski R.S."/>
            <person name="Bandarenka Y.V."/>
            <person name="Zhorov D.G."/>
            <person name="Warner D."/>
        </authorList>
    </citation>
    <scope>NUCLEOTIDE SEQUENCE [LARGE SCALE GENOMIC DNA]</scope>
    <source>
        <strain evidence="1">180601</strain>
        <tissue evidence="1">Whole Body</tissue>
    </source>
</reference>
<keyword evidence="2" id="KW-1185">Reference proteome</keyword>
<protein>
    <submittedName>
        <fullName evidence="1">Uncharacterized protein</fullName>
    </submittedName>
</protein>
<dbReference type="Proteomes" id="UP000478052">
    <property type="component" value="Unassembled WGS sequence"/>
</dbReference>
<organism evidence="1 2">
    <name type="scientific">Aphis craccivora</name>
    <name type="common">Cowpea aphid</name>
    <dbReference type="NCBI Taxonomy" id="307492"/>
    <lineage>
        <taxon>Eukaryota</taxon>
        <taxon>Metazoa</taxon>
        <taxon>Ecdysozoa</taxon>
        <taxon>Arthropoda</taxon>
        <taxon>Hexapoda</taxon>
        <taxon>Insecta</taxon>
        <taxon>Pterygota</taxon>
        <taxon>Neoptera</taxon>
        <taxon>Paraneoptera</taxon>
        <taxon>Hemiptera</taxon>
        <taxon>Sternorrhyncha</taxon>
        <taxon>Aphidomorpha</taxon>
        <taxon>Aphidoidea</taxon>
        <taxon>Aphididae</taxon>
        <taxon>Aphidini</taxon>
        <taxon>Aphis</taxon>
        <taxon>Aphis</taxon>
    </lineage>
</organism>
<comment type="caution">
    <text evidence="1">The sequence shown here is derived from an EMBL/GenBank/DDBJ whole genome shotgun (WGS) entry which is preliminary data.</text>
</comment>
<proteinExistence type="predicted"/>
<sequence>MYQGYSLCHRKPPPKFEIEALFGLVMLYTDTKKNHTSLTGIRLFGDVRLGHRHLVIVLQRGASGLGYTLPQALCDRHGPEHFRRKRNANMLANVVEYLLYTNRVNLCCCEG</sequence>
<accession>A0A6G0YPB2</accession>
<name>A0A6G0YPB2_APHCR</name>
<evidence type="ECO:0000313" key="2">
    <source>
        <dbReference type="Proteomes" id="UP000478052"/>
    </source>
</evidence>
<evidence type="ECO:0000313" key="1">
    <source>
        <dbReference type="EMBL" id="KAF0759521.1"/>
    </source>
</evidence>
<dbReference type="OrthoDB" id="6623251at2759"/>
<dbReference type="AlphaFoldDB" id="A0A6G0YPB2"/>